<organism evidence="2 3">
    <name type="scientific">Gossypium arboreum</name>
    <name type="common">Tree cotton</name>
    <name type="synonym">Gossypium nanking</name>
    <dbReference type="NCBI Taxonomy" id="29729"/>
    <lineage>
        <taxon>Eukaryota</taxon>
        <taxon>Viridiplantae</taxon>
        <taxon>Streptophyta</taxon>
        <taxon>Embryophyta</taxon>
        <taxon>Tracheophyta</taxon>
        <taxon>Spermatophyta</taxon>
        <taxon>Magnoliopsida</taxon>
        <taxon>eudicotyledons</taxon>
        <taxon>Gunneridae</taxon>
        <taxon>Pentapetalae</taxon>
        <taxon>rosids</taxon>
        <taxon>malvids</taxon>
        <taxon>Malvales</taxon>
        <taxon>Malvaceae</taxon>
        <taxon>Malvoideae</taxon>
        <taxon>Gossypium</taxon>
    </lineage>
</organism>
<name>A0ABR0PDQ5_GOSAR</name>
<sequence length="148" mass="16817">MLSIWSLWYRRNKLIHEGVKFSLQELLGFIKGYEQELRLIQENHCLSSRSMIKEIWRPPDTEVIKINVDATFQSLVRLDITAALAKDSTGEIVGAETYLFTDVVNAFVAETRACVRALIFVGAMGSRQLIVEGDSLTVIKNIKKNEKD</sequence>
<dbReference type="EMBL" id="JARKNE010000007">
    <property type="protein sequence ID" value="KAK5819323.1"/>
    <property type="molecule type" value="Genomic_DNA"/>
</dbReference>
<gene>
    <name evidence="2" type="ORF">PVK06_024307</name>
</gene>
<reference evidence="2 3" key="1">
    <citation type="submission" date="2023-03" db="EMBL/GenBank/DDBJ databases">
        <title>WGS of Gossypium arboreum.</title>
        <authorList>
            <person name="Yu D."/>
        </authorList>
    </citation>
    <scope>NUCLEOTIDE SEQUENCE [LARGE SCALE GENOMIC DNA]</scope>
    <source>
        <tissue evidence="2">Leaf</tissue>
    </source>
</reference>
<protein>
    <recommendedName>
        <fullName evidence="1">RNase H type-1 domain-containing protein</fullName>
    </recommendedName>
</protein>
<evidence type="ECO:0000313" key="2">
    <source>
        <dbReference type="EMBL" id="KAK5819323.1"/>
    </source>
</evidence>
<accession>A0ABR0PDQ5</accession>
<proteinExistence type="predicted"/>
<feature type="domain" description="RNase H type-1" evidence="1">
    <location>
        <begin position="67"/>
        <end position="146"/>
    </location>
</feature>
<dbReference type="PANTHER" id="PTHR47074">
    <property type="entry name" value="BNAC02G40300D PROTEIN"/>
    <property type="match status" value="1"/>
</dbReference>
<comment type="caution">
    <text evidence="2">The sequence shown here is derived from an EMBL/GenBank/DDBJ whole genome shotgun (WGS) entry which is preliminary data.</text>
</comment>
<dbReference type="PANTHER" id="PTHR47074:SF61">
    <property type="entry name" value="RNASE H TYPE-1 DOMAIN-CONTAINING PROTEIN"/>
    <property type="match status" value="1"/>
</dbReference>
<dbReference type="InterPro" id="IPR002156">
    <property type="entry name" value="RNaseH_domain"/>
</dbReference>
<keyword evidence="3" id="KW-1185">Reference proteome</keyword>
<evidence type="ECO:0000259" key="1">
    <source>
        <dbReference type="Pfam" id="PF13456"/>
    </source>
</evidence>
<evidence type="ECO:0000313" key="3">
    <source>
        <dbReference type="Proteomes" id="UP001358586"/>
    </source>
</evidence>
<dbReference type="Proteomes" id="UP001358586">
    <property type="component" value="Chromosome 7"/>
</dbReference>
<dbReference type="Pfam" id="PF13456">
    <property type="entry name" value="RVT_3"/>
    <property type="match status" value="1"/>
</dbReference>
<dbReference type="InterPro" id="IPR052929">
    <property type="entry name" value="RNase_H-like_EbsB-rel"/>
</dbReference>